<dbReference type="Gene3D" id="3.80.10.10">
    <property type="entry name" value="Ribonuclease Inhibitor"/>
    <property type="match status" value="1"/>
</dbReference>
<protein>
    <recommendedName>
        <fullName evidence="5">Disease resistance R13L4/SHOC-2-like LRR domain-containing protein</fullName>
    </recommendedName>
</protein>
<keyword evidence="7" id="KW-1185">Reference proteome</keyword>
<dbReference type="FunFam" id="3.80.10.10:FF:000405">
    <property type="entry name" value="Plant intracellular Ras-group-related LRR protein 4"/>
    <property type="match status" value="1"/>
</dbReference>
<dbReference type="Pfam" id="PF23598">
    <property type="entry name" value="LRR_14"/>
    <property type="match status" value="1"/>
</dbReference>
<comment type="similarity">
    <text evidence="3">Belongs to the SHOC2 family.</text>
</comment>
<dbReference type="SMART" id="SM00369">
    <property type="entry name" value="LRR_TYP"/>
    <property type="match status" value="9"/>
</dbReference>
<reference evidence="6" key="1">
    <citation type="journal article" date="2023" name="Plant J.">
        <title>The genome of the king protea, Protea cynaroides.</title>
        <authorList>
            <person name="Chang J."/>
            <person name="Duong T.A."/>
            <person name="Schoeman C."/>
            <person name="Ma X."/>
            <person name="Roodt D."/>
            <person name="Barker N."/>
            <person name="Li Z."/>
            <person name="Van de Peer Y."/>
            <person name="Mizrachi E."/>
        </authorList>
    </citation>
    <scope>NUCLEOTIDE SEQUENCE</scope>
    <source>
        <tissue evidence="6">Young leaves</tissue>
    </source>
</reference>
<name>A0A9Q0JUQ2_9MAGN</name>
<proteinExistence type="inferred from homology"/>
<dbReference type="PANTHER" id="PTHR48051:SF54">
    <property type="entry name" value="LEUCINE-RICH REPEAT-CONTAINING PROTEIN"/>
    <property type="match status" value="1"/>
</dbReference>
<keyword evidence="1" id="KW-0433">Leucine-rich repeat</keyword>
<evidence type="ECO:0000256" key="3">
    <source>
        <dbReference type="ARBA" id="ARBA00023786"/>
    </source>
</evidence>
<dbReference type="InterPro" id="IPR032675">
    <property type="entry name" value="LRR_dom_sf"/>
</dbReference>
<dbReference type="EMBL" id="JAMYWD010000012">
    <property type="protein sequence ID" value="KAJ4953464.1"/>
    <property type="molecule type" value="Genomic_DNA"/>
</dbReference>
<comment type="caution">
    <text evidence="6">The sequence shown here is derived from an EMBL/GenBank/DDBJ whole genome shotgun (WGS) entry which is preliminary data.</text>
</comment>
<dbReference type="AlphaFoldDB" id="A0A9Q0JUQ2"/>
<evidence type="ECO:0000259" key="5">
    <source>
        <dbReference type="Pfam" id="PF23598"/>
    </source>
</evidence>
<gene>
    <name evidence="6" type="ORF">NE237_030296</name>
</gene>
<evidence type="ECO:0000256" key="1">
    <source>
        <dbReference type="ARBA" id="ARBA00022614"/>
    </source>
</evidence>
<dbReference type="SMART" id="SM00365">
    <property type="entry name" value="LRR_SD22"/>
    <property type="match status" value="4"/>
</dbReference>
<dbReference type="PANTHER" id="PTHR48051">
    <property type="match status" value="1"/>
</dbReference>
<dbReference type="Pfam" id="PF13855">
    <property type="entry name" value="LRR_8"/>
    <property type="match status" value="1"/>
</dbReference>
<dbReference type="OrthoDB" id="1668230at2759"/>
<dbReference type="InterPro" id="IPR050216">
    <property type="entry name" value="LRR_domain-containing"/>
</dbReference>
<evidence type="ECO:0000313" key="6">
    <source>
        <dbReference type="EMBL" id="KAJ4953464.1"/>
    </source>
</evidence>
<dbReference type="InterPro" id="IPR003591">
    <property type="entry name" value="Leu-rich_rpt_typical-subtyp"/>
</dbReference>
<feature type="domain" description="Disease resistance R13L4/SHOC-2-like LRR" evidence="5">
    <location>
        <begin position="255"/>
        <end position="335"/>
    </location>
</feature>
<organism evidence="6 7">
    <name type="scientific">Protea cynaroides</name>
    <dbReference type="NCBI Taxonomy" id="273540"/>
    <lineage>
        <taxon>Eukaryota</taxon>
        <taxon>Viridiplantae</taxon>
        <taxon>Streptophyta</taxon>
        <taxon>Embryophyta</taxon>
        <taxon>Tracheophyta</taxon>
        <taxon>Spermatophyta</taxon>
        <taxon>Magnoliopsida</taxon>
        <taxon>Proteales</taxon>
        <taxon>Proteaceae</taxon>
        <taxon>Protea</taxon>
    </lineage>
</organism>
<evidence type="ECO:0000313" key="7">
    <source>
        <dbReference type="Proteomes" id="UP001141806"/>
    </source>
</evidence>
<dbReference type="GO" id="GO:0005737">
    <property type="term" value="C:cytoplasm"/>
    <property type="evidence" value="ECO:0007669"/>
    <property type="project" value="TreeGrafter"/>
</dbReference>
<dbReference type="Proteomes" id="UP001141806">
    <property type="component" value="Unassembled WGS sequence"/>
</dbReference>
<dbReference type="SUPFAM" id="SSF52058">
    <property type="entry name" value="L domain-like"/>
    <property type="match status" value="1"/>
</dbReference>
<evidence type="ECO:0000256" key="2">
    <source>
        <dbReference type="ARBA" id="ARBA00022737"/>
    </source>
</evidence>
<comment type="function">
    <text evidence="4">Leucine-rich repeat protein that likely mediates protein interactions, possibly in the context of signal transduction.</text>
</comment>
<dbReference type="InterPro" id="IPR055414">
    <property type="entry name" value="LRR_R13L4/SHOC2-like"/>
</dbReference>
<dbReference type="InterPro" id="IPR001611">
    <property type="entry name" value="Leu-rich_rpt"/>
</dbReference>
<sequence length="516" mass="57388">MAVLSEQHPSPAFIETVDEIMRIYKSLPPRPSIEEVEAAKSVLKTVNTEEQMKLEEIAKEQIPQNVPKELFSVLLEVKKNAIMLQSHEQSRVARYLVDLDKMFQTIDDLIQRASGLVSGDTQNKNPIDLATPVPKSEAVAVNSDQSMNKKKEAESDVSKIEFPAGEGDPEKLNLMKVAGLIETSAKTGVGVLDLGRKLMDKVEWLPVSIGKLSDVTELNLSENQIVALPTSIGGLKALTKLDIHSNQLINLPESFGELVNLTELDLHGNRLRSLPASFGNLTNLIILDLGSNNFTVLPPTVGNLTNLKRLNVETNELEELPCTIGSCSSLVELRLDFNQLKALPEAIGKLECLEILTLHYNRITGLPTTIGNLSRLKELDISFNEVANIPENLCVATSLVKLNAGNNFADLTALPRSIGNLAKLEELDISNNQIRFLPESFRFLSKLRVLRAEGTPLEVPPRQIIKLGAQEVVQYMTDLVAMKDFKTQQQKKKSFWSWFFSLFRRPQKKPTKITKL</sequence>
<keyword evidence="2" id="KW-0677">Repeat</keyword>
<dbReference type="PROSITE" id="PS51450">
    <property type="entry name" value="LRR"/>
    <property type="match status" value="2"/>
</dbReference>
<evidence type="ECO:0000256" key="4">
    <source>
        <dbReference type="ARBA" id="ARBA00037519"/>
    </source>
</evidence>
<accession>A0A9Q0JUQ2</accession>
<dbReference type="SMART" id="SM00364">
    <property type="entry name" value="LRR_BAC"/>
    <property type="match status" value="10"/>
</dbReference>